<evidence type="ECO:0000256" key="11">
    <source>
        <dbReference type="SAM" id="MobiDB-lite"/>
    </source>
</evidence>
<dbReference type="InterPro" id="IPR036097">
    <property type="entry name" value="HisK_dim/P_sf"/>
</dbReference>
<dbReference type="PROSITE" id="PS50885">
    <property type="entry name" value="HAMP"/>
    <property type="match status" value="1"/>
</dbReference>
<dbReference type="InterPro" id="IPR036890">
    <property type="entry name" value="HATPase_C_sf"/>
</dbReference>
<evidence type="ECO:0000313" key="15">
    <source>
        <dbReference type="EMBL" id="GAA0214074.1"/>
    </source>
</evidence>
<proteinExistence type="predicted"/>
<keyword evidence="8 12" id="KW-1133">Transmembrane helix</keyword>
<keyword evidence="9" id="KW-0902">Two-component regulatory system</keyword>
<evidence type="ECO:0000256" key="4">
    <source>
        <dbReference type="ARBA" id="ARBA00022553"/>
    </source>
</evidence>
<comment type="subcellular location">
    <subcellularLocation>
        <location evidence="2">Cell membrane</location>
    </subcellularLocation>
</comment>
<feature type="transmembrane region" description="Helical" evidence="12">
    <location>
        <begin position="131"/>
        <end position="151"/>
    </location>
</feature>
<evidence type="ECO:0000256" key="9">
    <source>
        <dbReference type="ARBA" id="ARBA00023012"/>
    </source>
</evidence>
<dbReference type="Proteomes" id="UP001500416">
    <property type="component" value="Unassembled WGS sequence"/>
</dbReference>
<evidence type="ECO:0000259" key="14">
    <source>
        <dbReference type="PROSITE" id="PS50885"/>
    </source>
</evidence>
<dbReference type="PANTHER" id="PTHR45436">
    <property type="entry name" value="SENSOR HISTIDINE KINASE YKOH"/>
    <property type="match status" value="1"/>
</dbReference>
<sequence>MSLRTVSLRRRVTISAIVVLGLVLVGLVLVVDAMFAAQSRRDVETALSDKYRAAQGMFAKQPRMRGQELVSRLEGRGVQAYVVMPDGTAFGHSPAEDVAHKVSRELPDGSKLTLWAESSVITDAQARLRRLLLLVGFAALGVTAVALVWVVRRALAPLDAMTTLARSIASGDRGHRLNPSRTDNELGRTAAAFDDMLDSLEGSEERTRRFVADAAHELRTPIAGVQAVSEAMMQTGSAEDRERLNLLLVRESRRAGRLVDDLLALARIEAGLELHRERVDLLALAEAEVGRTRLLAPDFDIAASGTSAHVWGDPQRLAQVLANLADNARQATGPSGTVRLHVSTSGSYALLTVTDDGPGVPPEDRERIFDRLVRLDEARDRRSGGSGLGLPIARGVVRAHGGELSCTTPTTLIPPHPASHYPTDPAEQATPTPATPTPATPPAAPATPTPATPTPATPTPATPTPATPTPGGAGSEGRGVSPGDGTVQASSAGAVSAETPAGNGGVPAGSAGAAGMGRGGETPAGGASTAGSASTAGGEVEGATLGDFAGGGVVGAVFLLRLPLAD</sequence>
<feature type="compositionally biased region" description="Gly residues" evidence="11">
    <location>
        <begin position="471"/>
        <end position="482"/>
    </location>
</feature>
<dbReference type="EC" id="2.7.13.3" evidence="3"/>
<dbReference type="SUPFAM" id="SSF55874">
    <property type="entry name" value="ATPase domain of HSP90 chaperone/DNA topoisomerase II/histidine kinase"/>
    <property type="match status" value="1"/>
</dbReference>
<keyword evidence="7" id="KW-0418">Kinase</keyword>
<dbReference type="PANTHER" id="PTHR45436:SF5">
    <property type="entry name" value="SENSOR HISTIDINE KINASE TRCS"/>
    <property type="match status" value="1"/>
</dbReference>
<comment type="catalytic activity">
    <reaction evidence="1">
        <text>ATP + protein L-histidine = ADP + protein N-phospho-L-histidine.</text>
        <dbReference type="EC" id="2.7.13.3"/>
    </reaction>
</comment>
<dbReference type="Gene3D" id="3.30.565.10">
    <property type="entry name" value="Histidine kinase-like ATPase, C-terminal domain"/>
    <property type="match status" value="1"/>
</dbReference>
<dbReference type="SUPFAM" id="SSF158472">
    <property type="entry name" value="HAMP domain-like"/>
    <property type="match status" value="1"/>
</dbReference>
<keyword evidence="16" id="KW-1185">Reference proteome</keyword>
<keyword evidence="6 12" id="KW-0812">Transmembrane</keyword>
<evidence type="ECO:0000313" key="16">
    <source>
        <dbReference type="Proteomes" id="UP001500416"/>
    </source>
</evidence>
<dbReference type="SMART" id="SM00304">
    <property type="entry name" value="HAMP"/>
    <property type="match status" value="1"/>
</dbReference>
<dbReference type="Gene3D" id="6.10.340.10">
    <property type="match status" value="1"/>
</dbReference>
<evidence type="ECO:0000259" key="13">
    <source>
        <dbReference type="PROSITE" id="PS50109"/>
    </source>
</evidence>
<evidence type="ECO:0000256" key="2">
    <source>
        <dbReference type="ARBA" id="ARBA00004236"/>
    </source>
</evidence>
<dbReference type="CDD" id="cd00082">
    <property type="entry name" value="HisKA"/>
    <property type="match status" value="1"/>
</dbReference>
<dbReference type="CDD" id="cd06225">
    <property type="entry name" value="HAMP"/>
    <property type="match status" value="1"/>
</dbReference>
<evidence type="ECO:0000256" key="8">
    <source>
        <dbReference type="ARBA" id="ARBA00022989"/>
    </source>
</evidence>
<dbReference type="Pfam" id="PF02518">
    <property type="entry name" value="HATPase_c"/>
    <property type="match status" value="1"/>
</dbReference>
<evidence type="ECO:0000256" key="10">
    <source>
        <dbReference type="ARBA" id="ARBA00023136"/>
    </source>
</evidence>
<dbReference type="PROSITE" id="PS50109">
    <property type="entry name" value="HIS_KIN"/>
    <property type="match status" value="1"/>
</dbReference>
<dbReference type="Pfam" id="PF00512">
    <property type="entry name" value="HisKA"/>
    <property type="match status" value="1"/>
</dbReference>
<reference evidence="15 16" key="1">
    <citation type="journal article" date="2019" name="Int. J. Syst. Evol. Microbiol.">
        <title>The Global Catalogue of Microorganisms (GCM) 10K type strain sequencing project: providing services to taxonomists for standard genome sequencing and annotation.</title>
        <authorList>
            <consortium name="The Broad Institute Genomics Platform"/>
            <consortium name="The Broad Institute Genome Sequencing Center for Infectious Disease"/>
            <person name="Wu L."/>
            <person name="Ma J."/>
        </authorList>
    </citation>
    <scope>NUCLEOTIDE SEQUENCE [LARGE SCALE GENOMIC DNA]</scope>
    <source>
        <strain evidence="15 16">JCM 3380</strain>
    </source>
</reference>
<organism evidence="15 16">
    <name type="scientific">Saccharothrix mutabilis subsp. mutabilis</name>
    <dbReference type="NCBI Taxonomy" id="66855"/>
    <lineage>
        <taxon>Bacteria</taxon>
        <taxon>Bacillati</taxon>
        <taxon>Actinomycetota</taxon>
        <taxon>Actinomycetes</taxon>
        <taxon>Pseudonocardiales</taxon>
        <taxon>Pseudonocardiaceae</taxon>
        <taxon>Saccharothrix</taxon>
    </lineage>
</organism>
<feature type="region of interest" description="Disordered" evidence="11">
    <location>
        <begin position="407"/>
        <end position="537"/>
    </location>
</feature>
<evidence type="ECO:0000256" key="5">
    <source>
        <dbReference type="ARBA" id="ARBA00022679"/>
    </source>
</evidence>
<evidence type="ECO:0000256" key="6">
    <source>
        <dbReference type="ARBA" id="ARBA00022692"/>
    </source>
</evidence>
<dbReference type="Pfam" id="PF00672">
    <property type="entry name" value="HAMP"/>
    <property type="match status" value="1"/>
</dbReference>
<dbReference type="InterPro" id="IPR005467">
    <property type="entry name" value="His_kinase_dom"/>
</dbReference>
<comment type="caution">
    <text evidence="15">The sequence shown here is derived from an EMBL/GenBank/DDBJ whole genome shotgun (WGS) entry which is preliminary data.</text>
</comment>
<evidence type="ECO:0000256" key="3">
    <source>
        <dbReference type="ARBA" id="ARBA00012438"/>
    </source>
</evidence>
<dbReference type="SMART" id="SM00387">
    <property type="entry name" value="HATPase_c"/>
    <property type="match status" value="1"/>
</dbReference>
<name>A0ABN0T788_9PSEU</name>
<feature type="domain" description="HAMP" evidence="14">
    <location>
        <begin position="152"/>
        <end position="205"/>
    </location>
</feature>
<dbReference type="RefSeq" id="WP_343932405.1">
    <property type="nucleotide sequence ID" value="NZ_BAAABU010000002.1"/>
</dbReference>
<dbReference type="CDD" id="cd00075">
    <property type="entry name" value="HATPase"/>
    <property type="match status" value="1"/>
</dbReference>
<dbReference type="InterPro" id="IPR004358">
    <property type="entry name" value="Sig_transdc_His_kin-like_C"/>
</dbReference>
<keyword evidence="4" id="KW-0597">Phosphoprotein</keyword>
<feature type="compositionally biased region" description="Pro residues" evidence="11">
    <location>
        <begin position="433"/>
        <end position="468"/>
    </location>
</feature>
<evidence type="ECO:0000256" key="1">
    <source>
        <dbReference type="ARBA" id="ARBA00000085"/>
    </source>
</evidence>
<evidence type="ECO:0000256" key="7">
    <source>
        <dbReference type="ARBA" id="ARBA00022777"/>
    </source>
</evidence>
<dbReference type="InterPro" id="IPR003594">
    <property type="entry name" value="HATPase_dom"/>
</dbReference>
<dbReference type="SUPFAM" id="SSF47384">
    <property type="entry name" value="Homodimeric domain of signal transducing histidine kinase"/>
    <property type="match status" value="1"/>
</dbReference>
<feature type="domain" description="Histidine kinase" evidence="13">
    <location>
        <begin position="213"/>
        <end position="405"/>
    </location>
</feature>
<keyword evidence="10 12" id="KW-0472">Membrane</keyword>
<dbReference type="SMART" id="SM00388">
    <property type="entry name" value="HisKA"/>
    <property type="match status" value="1"/>
</dbReference>
<dbReference type="InterPro" id="IPR003661">
    <property type="entry name" value="HisK_dim/P_dom"/>
</dbReference>
<feature type="compositionally biased region" description="Gly residues" evidence="11">
    <location>
        <begin position="502"/>
        <end position="523"/>
    </location>
</feature>
<dbReference type="Gene3D" id="1.10.287.130">
    <property type="match status" value="1"/>
</dbReference>
<dbReference type="EMBL" id="BAAABU010000002">
    <property type="protein sequence ID" value="GAA0214074.1"/>
    <property type="molecule type" value="Genomic_DNA"/>
</dbReference>
<evidence type="ECO:0000256" key="12">
    <source>
        <dbReference type="SAM" id="Phobius"/>
    </source>
</evidence>
<gene>
    <name evidence="15" type="ORF">GCM10010492_09870</name>
</gene>
<feature type="transmembrane region" description="Helical" evidence="12">
    <location>
        <begin position="12"/>
        <end position="31"/>
    </location>
</feature>
<accession>A0ABN0T788</accession>
<dbReference type="InterPro" id="IPR050428">
    <property type="entry name" value="TCS_sensor_his_kinase"/>
</dbReference>
<keyword evidence="5" id="KW-0808">Transferase</keyword>
<feature type="compositionally biased region" description="Low complexity" evidence="11">
    <location>
        <begin position="524"/>
        <end position="537"/>
    </location>
</feature>
<protein>
    <recommendedName>
        <fullName evidence="3">histidine kinase</fullName>
        <ecNumber evidence="3">2.7.13.3</ecNumber>
    </recommendedName>
</protein>
<dbReference type="InterPro" id="IPR003660">
    <property type="entry name" value="HAMP_dom"/>
</dbReference>
<dbReference type="PRINTS" id="PR00344">
    <property type="entry name" value="BCTRLSENSOR"/>
</dbReference>